<keyword evidence="8" id="KW-0472">Membrane</keyword>
<dbReference type="CDD" id="cd00082">
    <property type="entry name" value="HisKA"/>
    <property type="match status" value="1"/>
</dbReference>
<dbReference type="InterPro" id="IPR004358">
    <property type="entry name" value="Sig_transdc_His_kin-like_C"/>
</dbReference>
<dbReference type="PRINTS" id="PR00344">
    <property type="entry name" value="BCTRLSENSOR"/>
</dbReference>
<dbReference type="PROSITE" id="PS01124">
    <property type="entry name" value="HTH_ARAC_FAMILY_2"/>
    <property type="match status" value="1"/>
</dbReference>
<dbReference type="PANTHER" id="PTHR43547">
    <property type="entry name" value="TWO-COMPONENT HISTIDINE KINASE"/>
    <property type="match status" value="1"/>
</dbReference>
<keyword evidence="3 7" id="KW-0597">Phosphoprotein</keyword>
<dbReference type="Proteomes" id="UP000249547">
    <property type="component" value="Unassembled WGS sequence"/>
</dbReference>
<reference evidence="12 13" key="1">
    <citation type="submission" date="2018-06" db="EMBL/GenBank/DDBJ databases">
        <title>Genomic Encyclopedia of Archaeal and Bacterial Type Strains, Phase II (KMG-II): from individual species to whole genera.</title>
        <authorList>
            <person name="Goeker M."/>
        </authorList>
    </citation>
    <scope>NUCLEOTIDE SEQUENCE [LARGE SCALE GENOMIC DNA]</scope>
    <source>
        <strain evidence="12 13">DSM 23857</strain>
    </source>
</reference>
<dbReference type="InterPro" id="IPR013783">
    <property type="entry name" value="Ig-like_fold"/>
</dbReference>
<evidence type="ECO:0000256" key="4">
    <source>
        <dbReference type="ARBA" id="ARBA00023015"/>
    </source>
</evidence>
<dbReference type="InterPro" id="IPR003661">
    <property type="entry name" value="HisK_dim/P_dom"/>
</dbReference>
<dbReference type="OrthoDB" id="1489484at2"/>
<feature type="domain" description="HTH araC/xylS-type" evidence="9">
    <location>
        <begin position="1229"/>
        <end position="1328"/>
    </location>
</feature>
<evidence type="ECO:0000256" key="5">
    <source>
        <dbReference type="ARBA" id="ARBA00023125"/>
    </source>
</evidence>
<evidence type="ECO:0000259" key="9">
    <source>
        <dbReference type="PROSITE" id="PS01124"/>
    </source>
</evidence>
<dbReference type="InterPro" id="IPR003594">
    <property type="entry name" value="HATPase_dom"/>
</dbReference>
<dbReference type="InterPro" id="IPR036097">
    <property type="entry name" value="HisK_dim/P_sf"/>
</dbReference>
<keyword evidence="8" id="KW-0812">Transmembrane</keyword>
<comment type="caution">
    <text evidence="12">The sequence shown here is derived from an EMBL/GenBank/DDBJ whole genome shotgun (WGS) entry which is preliminary data.</text>
</comment>
<dbReference type="SUPFAM" id="SSF47384">
    <property type="entry name" value="Homodimeric domain of signal transducing histidine kinase"/>
    <property type="match status" value="1"/>
</dbReference>
<feature type="transmembrane region" description="Helical" evidence="8">
    <location>
        <begin position="784"/>
        <end position="806"/>
    </location>
</feature>
<evidence type="ECO:0000313" key="12">
    <source>
        <dbReference type="EMBL" id="RAJ10673.1"/>
    </source>
</evidence>
<keyword evidence="12" id="KW-0418">Kinase</keyword>
<dbReference type="PANTHER" id="PTHR43547:SF2">
    <property type="entry name" value="HYBRID SIGNAL TRANSDUCTION HISTIDINE KINASE C"/>
    <property type="match status" value="1"/>
</dbReference>
<dbReference type="SMART" id="SM00387">
    <property type="entry name" value="HATPase_c"/>
    <property type="match status" value="1"/>
</dbReference>
<dbReference type="Gene3D" id="1.10.10.60">
    <property type="entry name" value="Homeodomain-like"/>
    <property type="match status" value="1"/>
</dbReference>
<dbReference type="FunFam" id="2.60.40.10:FF:000791">
    <property type="entry name" value="Two-component system sensor histidine kinase/response regulator"/>
    <property type="match status" value="1"/>
</dbReference>
<keyword evidence="4" id="KW-0805">Transcription regulation</keyword>
<keyword evidence="8" id="KW-1133">Transmembrane helix</keyword>
<dbReference type="SMART" id="SM00342">
    <property type="entry name" value="HTH_ARAC"/>
    <property type="match status" value="1"/>
</dbReference>
<dbReference type="Pfam" id="PF07495">
    <property type="entry name" value="Y_Y_Y"/>
    <property type="match status" value="1"/>
</dbReference>
<dbReference type="EMBL" id="QLLL01000001">
    <property type="protein sequence ID" value="RAJ10673.1"/>
    <property type="molecule type" value="Genomic_DNA"/>
</dbReference>
<dbReference type="EC" id="2.7.13.3" evidence="2"/>
<keyword evidence="13" id="KW-1185">Reference proteome</keyword>
<evidence type="ECO:0000256" key="7">
    <source>
        <dbReference type="PROSITE-ProRule" id="PRU00169"/>
    </source>
</evidence>
<dbReference type="InterPro" id="IPR011123">
    <property type="entry name" value="Y_Y_Y"/>
</dbReference>
<evidence type="ECO:0000256" key="8">
    <source>
        <dbReference type="SAM" id="Phobius"/>
    </source>
</evidence>
<dbReference type="Pfam" id="PF00072">
    <property type="entry name" value="Response_reg"/>
    <property type="match status" value="1"/>
</dbReference>
<gene>
    <name evidence="12" type="ORF">LX64_00279</name>
</gene>
<dbReference type="InterPro" id="IPR009057">
    <property type="entry name" value="Homeodomain-like_sf"/>
</dbReference>
<dbReference type="Pfam" id="PF00512">
    <property type="entry name" value="HisKA"/>
    <property type="match status" value="1"/>
</dbReference>
<dbReference type="SUPFAM" id="SSF63829">
    <property type="entry name" value="Calcium-dependent phosphotriesterase"/>
    <property type="match status" value="3"/>
</dbReference>
<dbReference type="SUPFAM" id="SSF55874">
    <property type="entry name" value="ATPase domain of HSP90 chaperone/DNA topoisomerase II/histidine kinase"/>
    <property type="match status" value="1"/>
</dbReference>
<dbReference type="InterPro" id="IPR005467">
    <property type="entry name" value="His_kinase_dom"/>
</dbReference>
<name>A0A327R4L6_9BACT</name>
<protein>
    <recommendedName>
        <fullName evidence="2">histidine kinase</fullName>
        <ecNumber evidence="2">2.7.13.3</ecNumber>
    </recommendedName>
</protein>
<evidence type="ECO:0000259" key="10">
    <source>
        <dbReference type="PROSITE" id="PS50109"/>
    </source>
</evidence>
<dbReference type="SMART" id="SM00388">
    <property type="entry name" value="HisKA"/>
    <property type="match status" value="1"/>
</dbReference>
<dbReference type="GO" id="GO:0003700">
    <property type="term" value="F:DNA-binding transcription factor activity"/>
    <property type="evidence" value="ECO:0007669"/>
    <property type="project" value="InterPro"/>
</dbReference>
<dbReference type="InterPro" id="IPR001789">
    <property type="entry name" value="Sig_transdc_resp-reg_receiver"/>
</dbReference>
<dbReference type="Pfam" id="PF07494">
    <property type="entry name" value="Reg_prop"/>
    <property type="match status" value="7"/>
</dbReference>
<dbReference type="Gene3D" id="1.10.287.130">
    <property type="match status" value="1"/>
</dbReference>
<dbReference type="PROSITE" id="PS00041">
    <property type="entry name" value="HTH_ARAC_FAMILY_1"/>
    <property type="match status" value="1"/>
</dbReference>
<dbReference type="Pfam" id="PF02518">
    <property type="entry name" value="HATPase_c"/>
    <property type="match status" value="1"/>
</dbReference>
<keyword evidence="6" id="KW-0804">Transcription</keyword>
<keyword evidence="12" id="KW-0808">Transferase</keyword>
<dbReference type="GO" id="GO:0000155">
    <property type="term" value="F:phosphorelay sensor kinase activity"/>
    <property type="evidence" value="ECO:0007669"/>
    <property type="project" value="InterPro"/>
</dbReference>
<dbReference type="RefSeq" id="WP_111595807.1">
    <property type="nucleotide sequence ID" value="NZ_QLLL01000001.1"/>
</dbReference>
<feature type="domain" description="Response regulatory" evidence="11">
    <location>
        <begin position="1083"/>
        <end position="1197"/>
    </location>
</feature>
<dbReference type="Gene3D" id="2.130.10.10">
    <property type="entry name" value="YVTN repeat-like/Quinoprotein amine dehydrogenase"/>
    <property type="match status" value="2"/>
</dbReference>
<evidence type="ECO:0000259" key="11">
    <source>
        <dbReference type="PROSITE" id="PS50110"/>
    </source>
</evidence>
<dbReference type="InterPro" id="IPR011006">
    <property type="entry name" value="CheY-like_superfamily"/>
</dbReference>
<dbReference type="GO" id="GO:0043565">
    <property type="term" value="F:sequence-specific DNA binding"/>
    <property type="evidence" value="ECO:0007669"/>
    <property type="project" value="InterPro"/>
</dbReference>
<dbReference type="Gene3D" id="3.30.565.10">
    <property type="entry name" value="Histidine kinase-like ATPase, C-terminal domain"/>
    <property type="match status" value="1"/>
</dbReference>
<dbReference type="PROSITE" id="PS50110">
    <property type="entry name" value="RESPONSE_REGULATORY"/>
    <property type="match status" value="1"/>
</dbReference>
<dbReference type="Gene3D" id="2.60.40.10">
    <property type="entry name" value="Immunoglobulins"/>
    <property type="match status" value="1"/>
</dbReference>
<dbReference type="SUPFAM" id="SSF52172">
    <property type="entry name" value="CheY-like"/>
    <property type="match status" value="1"/>
</dbReference>
<evidence type="ECO:0000256" key="3">
    <source>
        <dbReference type="ARBA" id="ARBA00022553"/>
    </source>
</evidence>
<feature type="domain" description="Histidine kinase" evidence="10">
    <location>
        <begin position="827"/>
        <end position="1047"/>
    </location>
</feature>
<dbReference type="Pfam" id="PF12833">
    <property type="entry name" value="HTH_18"/>
    <property type="match status" value="1"/>
</dbReference>
<proteinExistence type="predicted"/>
<dbReference type="InterPro" id="IPR011110">
    <property type="entry name" value="Reg_prop"/>
</dbReference>
<dbReference type="PROSITE" id="PS50109">
    <property type="entry name" value="HIS_KIN"/>
    <property type="match status" value="1"/>
</dbReference>
<dbReference type="InterPro" id="IPR018062">
    <property type="entry name" value="HTH_AraC-typ_CS"/>
</dbReference>
<evidence type="ECO:0000256" key="2">
    <source>
        <dbReference type="ARBA" id="ARBA00012438"/>
    </source>
</evidence>
<dbReference type="SMART" id="SM00448">
    <property type="entry name" value="REC"/>
    <property type="match status" value="1"/>
</dbReference>
<accession>A0A327R4L6</accession>
<dbReference type="InterPro" id="IPR036890">
    <property type="entry name" value="HATPase_C_sf"/>
</dbReference>
<dbReference type="InterPro" id="IPR015943">
    <property type="entry name" value="WD40/YVTN_repeat-like_dom_sf"/>
</dbReference>
<evidence type="ECO:0000256" key="6">
    <source>
        <dbReference type="ARBA" id="ARBA00023163"/>
    </source>
</evidence>
<dbReference type="SUPFAM" id="SSF46689">
    <property type="entry name" value="Homeodomain-like"/>
    <property type="match status" value="1"/>
</dbReference>
<keyword evidence="5" id="KW-0238">DNA-binding</keyword>
<organism evidence="12 13">
    <name type="scientific">Chitinophaga skermanii</name>
    <dbReference type="NCBI Taxonomy" id="331697"/>
    <lineage>
        <taxon>Bacteria</taxon>
        <taxon>Pseudomonadati</taxon>
        <taxon>Bacteroidota</taxon>
        <taxon>Chitinophagia</taxon>
        <taxon>Chitinophagales</taxon>
        <taxon>Chitinophagaceae</taxon>
        <taxon>Chitinophaga</taxon>
    </lineage>
</organism>
<feature type="modified residue" description="4-aspartylphosphate" evidence="7">
    <location>
        <position position="1130"/>
    </location>
</feature>
<evidence type="ECO:0000313" key="13">
    <source>
        <dbReference type="Proteomes" id="UP000249547"/>
    </source>
</evidence>
<dbReference type="InterPro" id="IPR018060">
    <property type="entry name" value="HTH_AraC"/>
</dbReference>
<dbReference type="Gene3D" id="3.40.50.2300">
    <property type="match status" value="1"/>
</dbReference>
<evidence type="ECO:0000256" key="1">
    <source>
        <dbReference type="ARBA" id="ARBA00000085"/>
    </source>
</evidence>
<sequence length="1328" mass="149922">MLKLKYCHLVYILLFLFLAEEKLGAQEKIFNHLTVEQSLSQNTVLCVAQDKRGFMWLGTRYGLNRFDGYQIAVYKTIPSDSTSISSNYINTILCDRDGKLWIGTTEGLSWFDAERNTFHRAKMDTVEKVNISAIEEDEKGRLWVGTARGVFVKQGNSTFIPAKKISNIESFKVANILRLKANGKGQLWVATSQKLYVVSNNKGEQFSETTFINNPTQPTTLSDQYVQAILHDRQGNTWVGTVNGLNKFDPATQTFQRYYASPGRLLSNNIRALMQDQTGKLWIGSQDGVNVMDVENGSMTAYANDVTNEKSLSGNSVHSVFEDRDGSVWVGTFYGGVNITHRSNTPFTIWQHNPQNGLSSGVISSIVSDDRFIWVGTEGGGLNSYNKATGKFTVYKYNANIPGSLRSNLVKNVYIDTDHHLWVGTHGGGLNLFDPATQTFSYLFFNEKHKHAEIVAFLEDSQGRFWIGGHPGLKVYKRTGTDLQSLGYEEALKTLAYKNISYLLEDTQHNIWIGALEGLYRFDHATQQLQAVPVNGRTNANINCVFQDEQGQIYIGLYNEGLALYQPKEEKFIIYTTKHGLPNNNVLGILEDEAHTLWISTSNGLTRFTPATASFQTYTKSDRLAGNEFNYNAFYKAPNGEMFFGGTKGLTSFFPGKIERNTKASALVFTGLKVFNTPVNVDNEPSILSKDIGFTDAMELKANQNTFTIEFALLNFIHPDKNKYVYKLEGIHKDWTELQNPSVTFINLPAGDYKLLVKSANNDGIWSKPVTMRITILPPFYKTWYAYVLYALLLAAILFFVTRFFYMRALLQRDKELHEAKLNFFTNISHEIRTHLTLIMAPIEKLKKEHRQNNILQYHLDHVSNNVHRLLKLVTELMDFRKVETSHLKLQIGKHALIRFLENIYQSFEDLSLAKHIRLSFTYDQATDVYFDAGQLEKVMYNLLSNAFKFTPSGGSIALQVEHKEDCVCIHVTDNGKGISARDLEKLFTNYFQAGDQPMQQQGYGLGLALSKSIVEQHKGKLTAVSTLATDTQEGYTRFTITLQKGTQHLEGEAIHTGQEEQGLQQLFEADITIDTAQAAKYTILITEDNTEVRELIAQTLSHYTLIITTDGQEGWQAAIEQIPDLIISDVMMPGMDGFTLCNQLKSDERTNHIPVVLLTAKSSQNDQIVGLNKGADVYLTKPFSTDVLALTVKNQLTTREVMREKFSKEFVVGPQHIVIDHSDEQFLNKLISLIEEHMCDVEFGVGLLAEKMAMSQSVLYKKLKAVTDMSVNDFAKTIRLKKAAQLLALKTYSVFEVSVMVGFNDRKYFSKEFKKQFGYAPSGMKGE</sequence>
<comment type="catalytic activity">
    <reaction evidence="1">
        <text>ATP + protein L-histidine = ADP + protein N-phospho-L-histidine.</text>
        <dbReference type="EC" id="2.7.13.3"/>
    </reaction>
</comment>